<evidence type="ECO:0008006" key="3">
    <source>
        <dbReference type="Google" id="ProtNLM"/>
    </source>
</evidence>
<dbReference type="PANTHER" id="PTHR31379:SF1">
    <property type="entry name" value="F-BOX C PROTEIN-RELATED"/>
    <property type="match status" value="1"/>
</dbReference>
<protein>
    <recommendedName>
        <fullName evidence="3">DUF38 domain-containing protein</fullName>
    </recommendedName>
</protein>
<reference evidence="1 2" key="1">
    <citation type="submission" date="2019-12" db="EMBL/GenBank/DDBJ databases">
        <title>Chromosome-level assembly of the Caenorhabditis remanei genome.</title>
        <authorList>
            <person name="Teterina A.A."/>
            <person name="Willis J.H."/>
            <person name="Phillips P.C."/>
        </authorList>
    </citation>
    <scope>NUCLEOTIDE SEQUENCE [LARGE SCALE GENOMIC DNA]</scope>
    <source>
        <strain evidence="1 2">PX506</strain>
        <tissue evidence="1">Whole organism</tissue>
    </source>
</reference>
<organism evidence="1 2">
    <name type="scientific">Caenorhabditis remanei</name>
    <name type="common">Caenorhabditis vulgaris</name>
    <dbReference type="NCBI Taxonomy" id="31234"/>
    <lineage>
        <taxon>Eukaryota</taxon>
        <taxon>Metazoa</taxon>
        <taxon>Ecdysozoa</taxon>
        <taxon>Nematoda</taxon>
        <taxon>Chromadorea</taxon>
        <taxon>Rhabditida</taxon>
        <taxon>Rhabditina</taxon>
        <taxon>Rhabditomorpha</taxon>
        <taxon>Rhabditoidea</taxon>
        <taxon>Rhabditidae</taxon>
        <taxon>Peloderinae</taxon>
        <taxon>Caenorhabditis</taxon>
    </lineage>
</organism>
<dbReference type="PANTHER" id="PTHR31379">
    <property type="entry name" value="F-BOX C PROTEIN-RELATED-RELATED"/>
    <property type="match status" value="1"/>
</dbReference>
<sequence length="153" mass="18688">MTKKLSYPGLKCVLEYLEANRRIYITARSPALQRVEKSIPLHLEFLKIWNKIDLNFMEMGVYSDTNIDNQIKFTMRGKKYLRPYPMHLTYEEAAEEMHEYYFGGRLNIYTDYFWFFKREVENYPKFIVKTNELTVYDFRLDDIRQAKFQNFKI</sequence>
<proteinExistence type="predicted"/>
<evidence type="ECO:0000313" key="2">
    <source>
        <dbReference type="Proteomes" id="UP000483820"/>
    </source>
</evidence>
<dbReference type="KEGG" id="crq:GCK72_000485"/>
<accession>A0A6A5HSC7</accession>
<dbReference type="AlphaFoldDB" id="A0A6A5HSC7"/>
<dbReference type="Proteomes" id="UP000483820">
    <property type="component" value="Chromosome I"/>
</dbReference>
<dbReference type="InterPro" id="IPR021942">
    <property type="entry name" value="DUF3557"/>
</dbReference>
<gene>
    <name evidence="1" type="ORF">GCK72_000485</name>
</gene>
<name>A0A6A5HSC7_CAERE</name>
<comment type="caution">
    <text evidence="1">The sequence shown here is derived from an EMBL/GenBank/DDBJ whole genome shotgun (WGS) entry which is preliminary data.</text>
</comment>
<evidence type="ECO:0000313" key="1">
    <source>
        <dbReference type="EMBL" id="KAF1768672.1"/>
    </source>
</evidence>
<dbReference type="EMBL" id="WUAV01000001">
    <property type="protein sequence ID" value="KAF1768672.1"/>
    <property type="molecule type" value="Genomic_DNA"/>
</dbReference>
<dbReference type="CTD" id="78773102"/>
<dbReference type="GeneID" id="78773102"/>
<dbReference type="RefSeq" id="XP_053591164.1">
    <property type="nucleotide sequence ID" value="XM_053722519.1"/>
</dbReference>